<dbReference type="Pfam" id="PF02288">
    <property type="entry name" value="Dehydratase_MU"/>
    <property type="match status" value="1"/>
</dbReference>
<dbReference type="Proteomes" id="UP000250080">
    <property type="component" value="Chromosome I"/>
</dbReference>
<proteinExistence type="predicted"/>
<protein>
    <submittedName>
        <fullName evidence="1">Glycerol dehydratase reactivation factor DhaG</fullName>
    </submittedName>
</protein>
<dbReference type="InterPro" id="IPR003208">
    <property type="entry name" value="Dehydtase/Dehydtase_re"/>
</dbReference>
<gene>
    <name evidence="1" type="ORF">PFR_JS23_1321</name>
</gene>
<organism evidence="1 2">
    <name type="scientific">Propionibacterium freudenreichii</name>
    <dbReference type="NCBI Taxonomy" id="1744"/>
    <lineage>
        <taxon>Bacteria</taxon>
        <taxon>Bacillati</taxon>
        <taxon>Actinomycetota</taxon>
        <taxon>Actinomycetes</taxon>
        <taxon>Propionibacteriales</taxon>
        <taxon>Propionibacteriaceae</taxon>
        <taxon>Propionibacterium</taxon>
    </lineage>
</organism>
<name>A0A0A8P6I5_9ACTN</name>
<sequence>MNTDKPTINMRVSDQITADQIADICFGMEEEGVPSTVTWQASINPLELAHEASVESRLGVGIGVALSYAVITTEKLPAERPYIAVNLSRDAARNRAIGANAARLVKRIPLLPMN</sequence>
<dbReference type="Gene3D" id="3.40.50.10150">
    <property type="entry name" value="B12-dependent dehydatase associated subunit"/>
    <property type="match status" value="1"/>
</dbReference>
<dbReference type="EMBL" id="LT618793">
    <property type="protein sequence ID" value="SCQ79192.1"/>
    <property type="molecule type" value="Genomic_DNA"/>
</dbReference>
<dbReference type="GeneID" id="61222408"/>
<dbReference type="SUPFAM" id="SSF52968">
    <property type="entry name" value="B12-dependent dehydatase associated subunit"/>
    <property type="match status" value="1"/>
</dbReference>
<reference evidence="1 2" key="1">
    <citation type="submission" date="2016-09" db="EMBL/GenBank/DDBJ databases">
        <authorList>
            <person name="Laine KS P."/>
        </authorList>
    </citation>
    <scope>NUCLEOTIDE SEQUENCE [LARGE SCALE GENOMIC DNA]</scope>
    <source>
        <strain evidence="1">PFRJS-23</strain>
    </source>
</reference>
<dbReference type="AlphaFoldDB" id="A0A0A8P6I5"/>
<dbReference type="OMA" id="FSAHRFC"/>
<evidence type="ECO:0000313" key="2">
    <source>
        <dbReference type="Proteomes" id="UP000250080"/>
    </source>
</evidence>
<dbReference type="OrthoDB" id="308037at2"/>
<evidence type="ECO:0000313" key="1">
    <source>
        <dbReference type="EMBL" id="SCQ79192.1"/>
    </source>
</evidence>
<accession>A0A0A8P6I5</accession>
<dbReference type="InterPro" id="IPR010254">
    <property type="entry name" value="B12-dep_deHydtase_bsu"/>
</dbReference>
<dbReference type="RefSeq" id="WP_013160814.1">
    <property type="nucleotide sequence ID" value="NZ_CCYN01000005.1"/>
</dbReference>